<accession>N6T6G9</accession>
<organism evidence="7">
    <name type="scientific">Dendroctonus ponderosae</name>
    <name type="common">Mountain pine beetle</name>
    <dbReference type="NCBI Taxonomy" id="77166"/>
    <lineage>
        <taxon>Eukaryota</taxon>
        <taxon>Metazoa</taxon>
        <taxon>Ecdysozoa</taxon>
        <taxon>Arthropoda</taxon>
        <taxon>Hexapoda</taxon>
        <taxon>Insecta</taxon>
        <taxon>Pterygota</taxon>
        <taxon>Neoptera</taxon>
        <taxon>Endopterygota</taxon>
        <taxon>Coleoptera</taxon>
        <taxon>Polyphaga</taxon>
        <taxon>Cucujiformia</taxon>
        <taxon>Curculionidae</taxon>
        <taxon>Scolytinae</taxon>
        <taxon>Dendroctonus</taxon>
    </lineage>
</organism>
<evidence type="ECO:0000256" key="6">
    <source>
        <dbReference type="ARBA" id="ARBA00023004"/>
    </source>
</evidence>
<dbReference type="AlphaFoldDB" id="N6T6G9"/>
<dbReference type="PANTHER" id="PTHR11465:SF9">
    <property type="entry name" value="CATALASE"/>
    <property type="match status" value="1"/>
</dbReference>
<keyword evidence="3" id="KW-0349">Heme</keyword>
<proteinExistence type="inferred from homology"/>
<name>N6T6G9_DENPD</name>
<dbReference type="GO" id="GO:0005777">
    <property type="term" value="C:peroxisome"/>
    <property type="evidence" value="ECO:0007669"/>
    <property type="project" value="TreeGrafter"/>
</dbReference>
<evidence type="ECO:0000256" key="5">
    <source>
        <dbReference type="ARBA" id="ARBA00023002"/>
    </source>
</evidence>
<dbReference type="InterPro" id="IPR020835">
    <property type="entry name" value="Catalase_sf"/>
</dbReference>
<dbReference type="PROSITE" id="PS00437">
    <property type="entry name" value="CATALASE_1"/>
    <property type="match status" value="1"/>
</dbReference>
<dbReference type="Gene3D" id="2.40.180.10">
    <property type="entry name" value="Catalase core domain"/>
    <property type="match status" value="1"/>
</dbReference>
<evidence type="ECO:0000256" key="4">
    <source>
        <dbReference type="ARBA" id="ARBA00022723"/>
    </source>
</evidence>
<dbReference type="Pfam" id="PF00199">
    <property type="entry name" value="Catalase"/>
    <property type="match status" value="1"/>
</dbReference>
<dbReference type="OrthoDB" id="6880011at2759"/>
<dbReference type="GO" id="GO:0005739">
    <property type="term" value="C:mitochondrion"/>
    <property type="evidence" value="ECO:0007669"/>
    <property type="project" value="TreeGrafter"/>
</dbReference>
<comment type="similarity">
    <text evidence="1">Belongs to the catalase family.</text>
</comment>
<sequence>MSQCSAGIENLDPEEAEKIAGRDPDYAVRDLYESISEVDGYIKKYPSWTFYVQLMTPEQAKLQKFNPFDITKAFSISIQTDFTRVNQVWPHKEFPLIEVGRFVLNRNASNNFAEIEQLAFSPNNLSPGVGASPDRLLQGRLFAYQDAHRYRLGANFQQIPVNKPINLTNNFQRDGFMCSFNQGGAPNYYPNSFGGPNSDPFAESWTPPPEYVAGFENYYPEFYEEDNYSQPRVFWEQVLDEGPKNRLYLKNHPAPKLPENNFFRASATRPILFLLIAFISIEVGINIEQILTKIGTCGDFLEHFEVETPMVDLFTGGPTQKQLKLKTQQFNSLRVHNLAGAIKLANRTIQERTLDVFNNVSDDLGVLLKELVFNDAKIIQF</sequence>
<keyword evidence="5" id="KW-0560">Oxidoreductase</keyword>
<dbReference type="GO" id="GO:0042744">
    <property type="term" value="P:hydrogen peroxide catabolic process"/>
    <property type="evidence" value="ECO:0007669"/>
    <property type="project" value="TreeGrafter"/>
</dbReference>
<dbReference type="InterPro" id="IPR002226">
    <property type="entry name" value="Catalase_haem_BS"/>
</dbReference>
<dbReference type="PANTHER" id="PTHR11465">
    <property type="entry name" value="CATALASE"/>
    <property type="match status" value="1"/>
</dbReference>
<feature type="non-terminal residue" evidence="7">
    <location>
        <position position="1"/>
    </location>
</feature>
<evidence type="ECO:0000256" key="1">
    <source>
        <dbReference type="ARBA" id="ARBA00005329"/>
    </source>
</evidence>
<dbReference type="InterPro" id="IPR018028">
    <property type="entry name" value="Catalase"/>
</dbReference>
<evidence type="ECO:0000313" key="7">
    <source>
        <dbReference type="EMBL" id="ENN73278.1"/>
    </source>
</evidence>
<dbReference type="GO" id="GO:0020037">
    <property type="term" value="F:heme binding"/>
    <property type="evidence" value="ECO:0007669"/>
    <property type="project" value="InterPro"/>
</dbReference>
<dbReference type="PRINTS" id="PR00067">
    <property type="entry name" value="CATALASE"/>
</dbReference>
<gene>
    <name evidence="7" type="ORF">YQE_10108</name>
</gene>
<evidence type="ECO:0000256" key="3">
    <source>
        <dbReference type="ARBA" id="ARBA00022617"/>
    </source>
</evidence>
<dbReference type="SUPFAM" id="SSF56634">
    <property type="entry name" value="Heme-dependent catalase-like"/>
    <property type="match status" value="1"/>
</dbReference>
<keyword evidence="6" id="KW-0408">Iron</keyword>
<dbReference type="HOGENOM" id="CLU_726210_0_0_1"/>
<dbReference type="GO" id="GO:0046872">
    <property type="term" value="F:metal ion binding"/>
    <property type="evidence" value="ECO:0007669"/>
    <property type="project" value="UniProtKB-KW"/>
</dbReference>
<dbReference type="InterPro" id="IPR011614">
    <property type="entry name" value="Catalase_core"/>
</dbReference>
<dbReference type="EMBL" id="KB741170">
    <property type="protein sequence ID" value="ENN73278.1"/>
    <property type="molecule type" value="Genomic_DNA"/>
</dbReference>
<evidence type="ECO:0000256" key="2">
    <source>
        <dbReference type="ARBA" id="ARBA00022559"/>
    </source>
</evidence>
<reference evidence="7" key="1">
    <citation type="journal article" date="2013" name="Genome Biol.">
        <title>Draft genome of the mountain pine beetle, Dendroctonus ponderosae Hopkins, a major forest pest.</title>
        <authorList>
            <person name="Keeling C.I."/>
            <person name="Yuen M.M."/>
            <person name="Liao N.Y."/>
            <person name="Docking T.R."/>
            <person name="Chan S.K."/>
            <person name="Taylor G.A."/>
            <person name="Palmquist D.L."/>
            <person name="Jackman S.D."/>
            <person name="Nguyen A."/>
            <person name="Li M."/>
            <person name="Henderson H."/>
            <person name="Janes J.K."/>
            <person name="Zhao Y."/>
            <person name="Pandoh P."/>
            <person name="Moore R."/>
            <person name="Sperling F.A."/>
            <person name="Huber D.P."/>
            <person name="Birol I."/>
            <person name="Jones S.J."/>
            <person name="Bohlmann J."/>
        </authorList>
    </citation>
    <scope>NUCLEOTIDE SEQUENCE</scope>
</reference>
<dbReference type="SMART" id="SM01060">
    <property type="entry name" value="Catalase"/>
    <property type="match status" value="1"/>
</dbReference>
<keyword evidence="4" id="KW-0479">Metal-binding</keyword>
<dbReference type="GO" id="GO:0004096">
    <property type="term" value="F:catalase activity"/>
    <property type="evidence" value="ECO:0007669"/>
    <property type="project" value="InterPro"/>
</dbReference>
<dbReference type="GO" id="GO:0042542">
    <property type="term" value="P:response to hydrogen peroxide"/>
    <property type="evidence" value="ECO:0007669"/>
    <property type="project" value="TreeGrafter"/>
</dbReference>
<protein>
    <submittedName>
        <fullName evidence="7">Uncharacterized protein</fullName>
    </submittedName>
</protein>
<keyword evidence="2" id="KW-0575">Peroxidase</keyword>
<dbReference type="PROSITE" id="PS51402">
    <property type="entry name" value="CATALASE_3"/>
    <property type="match status" value="1"/>
</dbReference>